<evidence type="ECO:0000313" key="5">
    <source>
        <dbReference type="Proteomes" id="UP001150238"/>
    </source>
</evidence>
<dbReference type="PROSITE" id="PS51375">
    <property type="entry name" value="PPR"/>
    <property type="match status" value="1"/>
</dbReference>
<evidence type="ECO:0000256" key="2">
    <source>
        <dbReference type="PROSITE-ProRule" id="PRU00708"/>
    </source>
</evidence>
<feature type="repeat" description="PPR" evidence="2">
    <location>
        <begin position="111"/>
        <end position="145"/>
    </location>
</feature>
<evidence type="ECO:0000256" key="3">
    <source>
        <dbReference type="SAM" id="MobiDB-lite"/>
    </source>
</evidence>
<dbReference type="InterPro" id="IPR011990">
    <property type="entry name" value="TPR-like_helical_dom_sf"/>
</dbReference>
<evidence type="ECO:0008006" key="6">
    <source>
        <dbReference type="Google" id="ProtNLM"/>
    </source>
</evidence>
<dbReference type="EMBL" id="JANVFS010000014">
    <property type="protein sequence ID" value="KAJ4481525.1"/>
    <property type="molecule type" value="Genomic_DNA"/>
</dbReference>
<proteinExistence type="predicted"/>
<dbReference type="PANTHER" id="PTHR47942">
    <property type="entry name" value="TETRATRICOPEPTIDE REPEAT (TPR)-LIKE SUPERFAMILY PROTEIN-RELATED"/>
    <property type="match status" value="1"/>
</dbReference>
<dbReference type="InterPro" id="IPR051222">
    <property type="entry name" value="PPR/CCM1_RNA-binding"/>
</dbReference>
<organism evidence="4 5">
    <name type="scientific">Lentinula lateritia</name>
    <dbReference type="NCBI Taxonomy" id="40482"/>
    <lineage>
        <taxon>Eukaryota</taxon>
        <taxon>Fungi</taxon>
        <taxon>Dikarya</taxon>
        <taxon>Basidiomycota</taxon>
        <taxon>Agaricomycotina</taxon>
        <taxon>Agaricomycetes</taxon>
        <taxon>Agaricomycetidae</taxon>
        <taxon>Agaricales</taxon>
        <taxon>Marasmiineae</taxon>
        <taxon>Omphalotaceae</taxon>
        <taxon>Lentinula</taxon>
    </lineage>
</organism>
<protein>
    <recommendedName>
        <fullName evidence="6">Pentatricopeptide repeat protein</fullName>
    </recommendedName>
</protein>
<evidence type="ECO:0000256" key="1">
    <source>
        <dbReference type="ARBA" id="ARBA00022737"/>
    </source>
</evidence>
<comment type="caution">
    <text evidence="4">The sequence shown here is derived from an EMBL/GenBank/DDBJ whole genome shotgun (WGS) entry which is preliminary data.</text>
</comment>
<evidence type="ECO:0000313" key="4">
    <source>
        <dbReference type="EMBL" id="KAJ4481525.1"/>
    </source>
</evidence>
<dbReference type="PANTHER" id="PTHR47942:SF63">
    <property type="entry name" value="PENTATRICOPEPTIDE REPEAT-CONTAINING PROTEIN"/>
    <property type="match status" value="1"/>
</dbReference>
<reference evidence="4" key="1">
    <citation type="submission" date="2022-08" db="EMBL/GenBank/DDBJ databases">
        <authorList>
            <consortium name="DOE Joint Genome Institute"/>
            <person name="Min B."/>
            <person name="Riley R."/>
            <person name="Sierra-Patev S."/>
            <person name="Naranjo-Ortiz M."/>
            <person name="Looney B."/>
            <person name="Konkel Z."/>
            <person name="Slot J.C."/>
            <person name="Sakamoto Y."/>
            <person name="Steenwyk J.L."/>
            <person name="Rokas A."/>
            <person name="Carro J."/>
            <person name="Camarero S."/>
            <person name="Ferreira P."/>
            <person name="Molpeceres G."/>
            <person name="Ruiz-Duenas F.J."/>
            <person name="Serrano A."/>
            <person name="Henrissat B."/>
            <person name="Drula E."/>
            <person name="Hughes K.W."/>
            <person name="Mata J.L."/>
            <person name="Ishikawa N.K."/>
            <person name="Vargas-Isla R."/>
            <person name="Ushijima S."/>
            <person name="Smith C.A."/>
            <person name="Ahrendt S."/>
            <person name="Andreopoulos W."/>
            <person name="He G."/>
            <person name="Labutti K."/>
            <person name="Lipzen A."/>
            <person name="Ng V."/>
            <person name="Sandor L."/>
            <person name="Barry K."/>
            <person name="Martinez A.T."/>
            <person name="Xiao Y."/>
            <person name="Gibbons J.G."/>
            <person name="Terashima K."/>
            <person name="Hibbett D.S."/>
            <person name="Grigoriev I.V."/>
        </authorList>
    </citation>
    <scope>NUCLEOTIDE SEQUENCE</scope>
    <source>
        <strain evidence="4">Sp2 HRB7682 ss15</strain>
    </source>
</reference>
<dbReference type="Pfam" id="PF13041">
    <property type="entry name" value="PPR_2"/>
    <property type="match status" value="1"/>
</dbReference>
<dbReference type="Gene3D" id="1.25.40.10">
    <property type="entry name" value="Tetratricopeptide repeat domain"/>
    <property type="match status" value="1"/>
</dbReference>
<name>A0A9W9AGJ2_9AGAR</name>
<gene>
    <name evidence="4" type="ORF">C8J55DRAFT_427702</name>
</gene>
<dbReference type="InterPro" id="IPR002885">
    <property type="entry name" value="PPR_rpt"/>
</dbReference>
<feature type="region of interest" description="Disordered" evidence="3">
    <location>
        <begin position="598"/>
        <end position="621"/>
    </location>
</feature>
<feature type="compositionally biased region" description="Basic and acidic residues" evidence="3">
    <location>
        <begin position="65"/>
        <end position="74"/>
    </location>
</feature>
<reference evidence="4" key="2">
    <citation type="journal article" date="2023" name="Proc. Natl. Acad. Sci. U.S.A.">
        <title>A global phylogenomic analysis of the shiitake genus Lentinula.</title>
        <authorList>
            <person name="Sierra-Patev S."/>
            <person name="Min B."/>
            <person name="Naranjo-Ortiz M."/>
            <person name="Looney B."/>
            <person name="Konkel Z."/>
            <person name="Slot J.C."/>
            <person name="Sakamoto Y."/>
            <person name="Steenwyk J.L."/>
            <person name="Rokas A."/>
            <person name="Carro J."/>
            <person name="Camarero S."/>
            <person name="Ferreira P."/>
            <person name="Molpeceres G."/>
            <person name="Ruiz-Duenas F.J."/>
            <person name="Serrano A."/>
            <person name="Henrissat B."/>
            <person name="Drula E."/>
            <person name="Hughes K.W."/>
            <person name="Mata J.L."/>
            <person name="Ishikawa N.K."/>
            <person name="Vargas-Isla R."/>
            <person name="Ushijima S."/>
            <person name="Smith C.A."/>
            <person name="Donoghue J."/>
            <person name="Ahrendt S."/>
            <person name="Andreopoulos W."/>
            <person name="He G."/>
            <person name="LaButti K."/>
            <person name="Lipzen A."/>
            <person name="Ng V."/>
            <person name="Riley R."/>
            <person name="Sandor L."/>
            <person name="Barry K."/>
            <person name="Martinez A.T."/>
            <person name="Xiao Y."/>
            <person name="Gibbons J.G."/>
            <person name="Terashima K."/>
            <person name="Grigoriev I.V."/>
            <person name="Hibbett D."/>
        </authorList>
    </citation>
    <scope>NUCLEOTIDE SEQUENCE</scope>
    <source>
        <strain evidence="4">Sp2 HRB7682 ss15</strain>
    </source>
</reference>
<dbReference type="NCBIfam" id="TIGR00756">
    <property type="entry name" value="PPR"/>
    <property type="match status" value="1"/>
</dbReference>
<dbReference type="AlphaFoldDB" id="A0A9W9AGJ2"/>
<accession>A0A9W9AGJ2</accession>
<dbReference type="Proteomes" id="UP001150238">
    <property type="component" value="Unassembled WGS sequence"/>
</dbReference>
<sequence>MLSRHSLAALSNTVPLRSFHARAGISTNRRLHGHPEPSAPRKQLSRKSSAENTDAKYRSKHYSPSHKEPNPDGKILLEPHILSGRLKKLCDGAQLDTAVAMLKNSPLGAQNVPVWNTLIWECLKAERFRLAHDLYIDMKRRGHRPNTRTFQTLMNGLARIEDWESHPKQLANAHSVHQAFMRHVDAVKKHDPSSAELSLAPTAAYVKILGATGLHQEIFDVFYSLDAEGRLAPDHLLFTAMFQALAMKPTAETGDFVQNAASAKLLWNLMTKALRRTKFQIDGQLVSSAMIALSRGRTIDQDFAFSLANEYFGLVGLDGVADSAPSEGKGILPLQPQSFAAILTLCRNSSRPLHAINFFGAVLQRPESQGGPAIIDRAHVEQVLHSLIAANISSCSEKAIELIEWMLTQEIKLPSTAATKIRPTYPTFNLLISHICRPENNWRVAVKAFDLMTGYHCHDFMDGVEAKEPRIDHRSTGRNIPPTAEILSSMMRIAVGSENRANIRQALRLVHHFGIQSLARPSHTLESKKALKDKLFYACKLARSAMEGIDILSSRSTAQDRPRDDDLVRWQSLKVEAKKLLGSESDNDFIPNIRRKQVHAKPREIREGAGTTQSNRLPKTGGRILNFKSS</sequence>
<keyword evidence="1" id="KW-0677">Repeat</keyword>
<feature type="region of interest" description="Disordered" evidence="3">
    <location>
        <begin position="26"/>
        <end position="74"/>
    </location>
</feature>